<feature type="region of interest" description="Disordered" evidence="1">
    <location>
        <begin position="1115"/>
        <end position="1155"/>
    </location>
</feature>
<dbReference type="CDD" id="cd10551">
    <property type="entry name" value="PsrB"/>
    <property type="match status" value="1"/>
</dbReference>
<evidence type="ECO:0000313" key="3">
    <source>
        <dbReference type="EMBL" id="PQV64627.1"/>
    </source>
</evidence>
<protein>
    <submittedName>
        <fullName evidence="3">Prokaryotic molybdopterin-containing oxidoreductase family, iron-sulfur binding subunit</fullName>
    </submittedName>
</protein>
<dbReference type="SUPFAM" id="SSF54862">
    <property type="entry name" value="4Fe-4S ferredoxins"/>
    <property type="match status" value="1"/>
</dbReference>
<dbReference type="Pfam" id="PF12838">
    <property type="entry name" value="Fer4_7"/>
    <property type="match status" value="1"/>
</dbReference>
<sequence>MSQLIQITDKAGRAIEVEPLDLADARAQLSTKNGKAYWRSLEELSEQPGFGEMLRREFPGQAPKDFAPLARRDFVKLMGAALALAGLSGCAFQPPEKIISFAKAPEQVLPGIPLFYATAMPFMGYGLGLLARSNEGRPTKVEGNPDHPASRGRTDVWAQASVLNLYDPDRSQFIRQSGGSSDWETFVGLVSSAVAKVRPTQGEGLTIVTETLTSPTLLGMMSDIQRQLPRAKWHSYEPVNRDNVREGVRLAMGRDLHPVYHFDRADVIVSLDCDFLLEEPDRVSNAREFISNRKLTEGQKKMNRLYVIESTPTITGAQADHRIPMKAAEVDGFARALASAVGVAGVTATAPSDVPNAAEYVAEIANDLKANRGRVIVCAGAHQPPAVHALAHAMTATLGSTGATAAVSYHAPIEGNSKLHGAALSELVAGMNAGRVQTILIMGANPAYSAPADLNFASALKKVPLKIHHGAYEDETSTLCDWHVPEAHYLEAWGDVRAVDGTASLVQPLVQPLYSAAKSQLEMLSTLAGNPNLTPYDAVRNHWLGQRGGQDNMTFEKFWQKVVHNGFIPGTAAPAVGASLASGFAAKLPAATRAGNGLEVSFRPDPTIWDGRFANNPWLQECPKPVSKITWDNAFFVSPTTAEKNGWATNNEATLTLGGKSVTGAIFLLPGQPDDSITVHLGYGRTNAGKIGTGPGFDANQIRTTSVPWIASGATLKKTGATYKIATTSHHNLIAPQGKETGWSDAIMGNDDAKTKVVDNVIAPETREVDIDGTHGRDVVRVGTLVEWVKHLDGDQKAEIPVHPIIDKRGLPLAYPENPEPFRSALRKLEERPIAENREVSGSPSFYPRDADYLATSIYKDQSVNDQMQAQAKAEGRDNAAHAWGMTVDLQSCIGCNACVVGCQSENNSAVVGKDQVLMGREMHWIRIDTYYRGSFENPEVYFEPMMCQHCEKAPCAPVCPFNATMNSPEGINEQVYNRCVGTKYCENNCPYKVRRFNFLQYSDQQTPVIQLMANPDVTVRSRGVMEKCTYCIQRVNSAKWQAEKEDRRVRDGEIQVACAQACPTDAIVFGDINDPKSKVSLLKRGPLSYGVLTDLNTMPRTSYLARFKNPNPALEKLDKPALMKGMEESEEHDSEGKDAEAHGESAESTSTETH</sequence>
<dbReference type="Gene3D" id="3.30.70.20">
    <property type="match status" value="2"/>
</dbReference>
<comment type="caution">
    <text evidence="3">The sequence shown here is derived from an EMBL/GenBank/DDBJ whole genome shotgun (WGS) entry which is preliminary data.</text>
</comment>
<organism evidence="3 4">
    <name type="scientific">Abditibacterium utsteinense</name>
    <dbReference type="NCBI Taxonomy" id="1960156"/>
    <lineage>
        <taxon>Bacteria</taxon>
        <taxon>Pseudomonadati</taxon>
        <taxon>Abditibacteriota</taxon>
        <taxon>Abditibacteriia</taxon>
        <taxon>Abditibacteriales</taxon>
        <taxon>Abditibacteriaceae</taxon>
        <taxon>Abditibacterium</taxon>
    </lineage>
</organism>
<evidence type="ECO:0000313" key="4">
    <source>
        <dbReference type="Proteomes" id="UP000237684"/>
    </source>
</evidence>
<dbReference type="OrthoDB" id="9779457at2"/>
<name>A0A2S8SUZ2_9BACT</name>
<dbReference type="InterPro" id="IPR006311">
    <property type="entry name" value="TAT_signal"/>
</dbReference>
<dbReference type="PANTHER" id="PTHR42783">
    <property type="entry name" value="GLUTAMATE SYNTHASE [NADPH] SMALL CHAIN"/>
    <property type="match status" value="1"/>
</dbReference>
<dbReference type="Proteomes" id="UP000237684">
    <property type="component" value="Unassembled WGS sequence"/>
</dbReference>
<dbReference type="PANTHER" id="PTHR42783:SF3">
    <property type="entry name" value="GLUTAMATE SYNTHASE [NADPH] SMALL CHAIN-RELATED"/>
    <property type="match status" value="1"/>
</dbReference>
<dbReference type="RefSeq" id="WP_105483006.1">
    <property type="nucleotide sequence ID" value="NZ_NIGF01000004.1"/>
</dbReference>
<dbReference type="PROSITE" id="PS51318">
    <property type="entry name" value="TAT"/>
    <property type="match status" value="1"/>
</dbReference>
<dbReference type="Gene3D" id="3.30.2070.10">
    <property type="entry name" value="Formate dehydrogenase/DMSO reductase"/>
    <property type="match status" value="1"/>
</dbReference>
<keyword evidence="4" id="KW-1185">Reference proteome</keyword>
<reference evidence="3 4" key="1">
    <citation type="journal article" date="2018" name="Syst. Appl. Microbiol.">
        <title>Abditibacterium utsteinense sp. nov., the first cultivated member of candidate phylum FBP, isolated from ice-free Antarctic soil samples.</title>
        <authorList>
            <person name="Tahon G."/>
            <person name="Tytgat B."/>
            <person name="Lebbe L."/>
            <person name="Carlier A."/>
            <person name="Willems A."/>
        </authorList>
    </citation>
    <scope>NUCLEOTIDE SEQUENCE [LARGE SCALE GENOMIC DNA]</scope>
    <source>
        <strain evidence="3 4">LMG 29911</strain>
    </source>
</reference>
<dbReference type="PROSITE" id="PS51379">
    <property type="entry name" value="4FE4S_FER_2"/>
    <property type="match status" value="2"/>
</dbReference>
<evidence type="ECO:0000256" key="1">
    <source>
        <dbReference type="SAM" id="MobiDB-lite"/>
    </source>
</evidence>
<gene>
    <name evidence="3" type="ORF">B1R32_104120</name>
</gene>
<dbReference type="NCBIfam" id="TIGR04519">
    <property type="entry name" value="MoCo_extend_TAT"/>
    <property type="match status" value="1"/>
</dbReference>
<dbReference type="InterPro" id="IPR017896">
    <property type="entry name" value="4Fe4S_Fe-S-bd"/>
</dbReference>
<dbReference type="InParanoid" id="A0A2S8SUZ2"/>
<feature type="domain" description="4Fe-4S ferredoxin-type" evidence="2">
    <location>
        <begin position="884"/>
        <end position="914"/>
    </location>
</feature>
<feature type="compositionally biased region" description="Basic and acidic residues" evidence="1">
    <location>
        <begin position="1135"/>
        <end position="1146"/>
    </location>
</feature>
<proteinExistence type="predicted"/>
<dbReference type="InterPro" id="IPR030948">
    <property type="entry name" value="TAT_var_transloc_signal_dom"/>
</dbReference>
<evidence type="ECO:0000259" key="2">
    <source>
        <dbReference type="PROSITE" id="PS51379"/>
    </source>
</evidence>
<feature type="compositionally biased region" description="Basic and acidic residues" evidence="1">
    <location>
        <begin position="1116"/>
        <end position="1128"/>
    </location>
</feature>
<dbReference type="AlphaFoldDB" id="A0A2S8SUZ2"/>
<dbReference type="EMBL" id="NIGF01000004">
    <property type="protein sequence ID" value="PQV64627.1"/>
    <property type="molecule type" value="Genomic_DNA"/>
</dbReference>
<dbReference type="CDD" id="cd02784">
    <property type="entry name" value="MopB_CT_PHLH"/>
    <property type="match status" value="1"/>
</dbReference>
<dbReference type="SUPFAM" id="SSF53706">
    <property type="entry name" value="Formate dehydrogenase/DMSO reductase, domains 1-3"/>
    <property type="match status" value="1"/>
</dbReference>
<dbReference type="Gene3D" id="2.20.25.90">
    <property type="entry name" value="ADC-like domains"/>
    <property type="match status" value="1"/>
</dbReference>
<dbReference type="Gene3D" id="3.40.50.740">
    <property type="match status" value="1"/>
</dbReference>
<feature type="domain" description="4Fe-4S ferredoxin-type" evidence="2">
    <location>
        <begin position="939"/>
        <end position="970"/>
    </location>
</feature>
<accession>A0A2S8SUZ2</accession>
<dbReference type="Gene3D" id="3.40.228.10">
    <property type="entry name" value="Dimethylsulfoxide Reductase, domain 2"/>
    <property type="match status" value="1"/>
</dbReference>